<dbReference type="PANTHER" id="PTHR28674:SF1">
    <property type="entry name" value="NOP PROTEIN CHAPERONE 1"/>
    <property type="match status" value="1"/>
</dbReference>
<reference evidence="2 3" key="1">
    <citation type="journal article" date="2016" name="Mol. Biol. Evol.">
        <title>Comparative Genomics of Early-Diverging Mushroom-Forming Fungi Provides Insights into the Origins of Lignocellulose Decay Capabilities.</title>
        <authorList>
            <person name="Nagy L.G."/>
            <person name="Riley R."/>
            <person name="Tritt A."/>
            <person name="Adam C."/>
            <person name="Daum C."/>
            <person name="Floudas D."/>
            <person name="Sun H."/>
            <person name="Yadav J.S."/>
            <person name="Pangilinan J."/>
            <person name="Larsson K.H."/>
            <person name="Matsuura K."/>
            <person name="Barry K."/>
            <person name="Labutti K."/>
            <person name="Kuo R."/>
            <person name="Ohm R.A."/>
            <person name="Bhattacharya S.S."/>
            <person name="Shirouzu T."/>
            <person name="Yoshinaga Y."/>
            <person name="Martin F.M."/>
            <person name="Grigoriev I.V."/>
            <person name="Hibbett D.S."/>
        </authorList>
    </citation>
    <scope>NUCLEOTIDE SEQUENCE [LARGE SCALE GENOMIC DNA]</scope>
    <source>
        <strain evidence="2 3">HHB12733</strain>
    </source>
</reference>
<feature type="region of interest" description="Disordered" evidence="1">
    <location>
        <begin position="1"/>
        <end position="63"/>
    </location>
</feature>
<proteinExistence type="predicted"/>
<dbReference type="AlphaFoldDB" id="A0A165GAD4"/>
<dbReference type="GO" id="GO:0062064">
    <property type="term" value="F:box C/D methylation guide snoRNP complex binding"/>
    <property type="evidence" value="ECO:0007669"/>
    <property type="project" value="TreeGrafter"/>
</dbReference>
<dbReference type="GO" id="GO:0000492">
    <property type="term" value="P:box C/D snoRNP assembly"/>
    <property type="evidence" value="ECO:0007669"/>
    <property type="project" value="InterPro"/>
</dbReference>
<dbReference type="Pfam" id="PF15370">
    <property type="entry name" value="NOPCHAP1"/>
    <property type="match status" value="1"/>
</dbReference>
<dbReference type="PANTHER" id="PTHR28674">
    <property type="entry name" value="SIMILAR TO DNA SEGMENT, CHR 10, WAYNE STATE UNIVERSITY 102,-EXPRESSED"/>
    <property type="match status" value="1"/>
</dbReference>
<gene>
    <name evidence="2" type="ORF">CALCODRAFT_482816</name>
</gene>
<evidence type="ECO:0000256" key="1">
    <source>
        <dbReference type="SAM" id="MobiDB-lite"/>
    </source>
</evidence>
<evidence type="ECO:0000313" key="3">
    <source>
        <dbReference type="Proteomes" id="UP000076842"/>
    </source>
</evidence>
<organism evidence="2 3">
    <name type="scientific">Calocera cornea HHB12733</name>
    <dbReference type="NCBI Taxonomy" id="1353952"/>
    <lineage>
        <taxon>Eukaryota</taxon>
        <taxon>Fungi</taxon>
        <taxon>Dikarya</taxon>
        <taxon>Basidiomycota</taxon>
        <taxon>Agaricomycotina</taxon>
        <taxon>Dacrymycetes</taxon>
        <taxon>Dacrymycetales</taxon>
        <taxon>Dacrymycetaceae</taxon>
        <taxon>Calocera</taxon>
    </lineage>
</organism>
<name>A0A165GAD4_9BASI</name>
<feature type="region of interest" description="Disordered" evidence="1">
    <location>
        <begin position="109"/>
        <end position="129"/>
    </location>
</feature>
<dbReference type="STRING" id="1353952.A0A165GAD4"/>
<dbReference type="InterPro" id="IPR027921">
    <property type="entry name" value="NOPCHAP1"/>
</dbReference>
<accession>A0A165GAD4</accession>
<feature type="region of interest" description="Disordered" evidence="1">
    <location>
        <begin position="146"/>
        <end position="240"/>
    </location>
</feature>
<feature type="compositionally biased region" description="Basic and acidic residues" evidence="1">
    <location>
        <begin position="32"/>
        <end position="63"/>
    </location>
</feature>
<dbReference type="Proteomes" id="UP000076842">
    <property type="component" value="Unassembled WGS sequence"/>
</dbReference>
<protein>
    <submittedName>
        <fullName evidence="2">Uncharacterized protein</fullName>
    </submittedName>
</protein>
<keyword evidence="3" id="KW-1185">Reference proteome</keyword>
<dbReference type="OrthoDB" id="1112980at2759"/>
<feature type="compositionally biased region" description="Low complexity" evidence="1">
    <location>
        <begin position="185"/>
        <end position="197"/>
    </location>
</feature>
<dbReference type="EMBL" id="KV423958">
    <property type="protein sequence ID" value="KZT57813.1"/>
    <property type="molecule type" value="Genomic_DNA"/>
</dbReference>
<feature type="compositionally biased region" description="Acidic residues" evidence="1">
    <location>
        <begin position="153"/>
        <end position="167"/>
    </location>
</feature>
<evidence type="ECO:0000313" key="2">
    <source>
        <dbReference type="EMBL" id="KZT57813.1"/>
    </source>
</evidence>
<dbReference type="InParanoid" id="A0A165GAD4"/>
<sequence length="240" mass="25443">MLSGDQALGKRKKHQEASRSAELLEVEDDDARESRLGKLLAEKASEHPQDVAEGKRSHVERSTELPLRLGRLSEPLPIPGGASSLIARLDAFLPSLKASNQALLDQAARDPNSVDIEHLTPGEGGVEPEHIEMNLGLGVFTLKKDAAAQDPSAGDDQDADDDSDDEESAHGSTDSTTTIDDESDSSSGRNSDGNAASPSPLEDSRSPPDAPSQESSDGDRRRTAPQPEPHRPPAVGRVSP</sequence>